<keyword evidence="10" id="KW-1185">Reference proteome</keyword>
<dbReference type="Proteomes" id="UP001163046">
    <property type="component" value="Unassembled WGS sequence"/>
</dbReference>
<dbReference type="EMBL" id="MU825885">
    <property type="protein sequence ID" value="KAJ7384710.1"/>
    <property type="molecule type" value="Genomic_DNA"/>
</dbReference>
<dbReference type="PANTHER" id="PTHR12415:SF0">
    <property type="entry name" value="TYROSYL-DNA PHOSPHODIESTERASE 1"/>
    <property type="match status" value="1"/>
</dbReference>
<evidence type="ECO:0000313" key="9">
    <source>
        <dbReference type="EMBL" id="KAJ7384710.1"/>
    </source>
</evidence>
<dbReference type="GO" id="GO:0005634">
    <property type="term" value="C:nucleus"/>
    <property type="evidence" value="ECO:0007669"/>
    <property type="project" value="UniProtKB-SubCell"/>
</dbReference>
<dbReference type="GO" id="GO:0003690">
    <property type="term" value="F:double-stranded DNA binding"/>
    <property type="evidence" value="ECO:0007669"/>
    <property type="project" value="TreeGrafter"/>
</dbReference>
<evidence type="ECO:0000256" key="6">
    <source>
        <dbReference type="ARBA" id="ARBA00022839"/>
    </source>
</evidence>
<name>A0A9W9ZNN7_9CNID</name>
<keyword evidence="8" id="KW-0539">Nucleus</keyword>
<evidence type="ECO:0000313" key="10">
    <source>
        <dbReference type="Proteomes" id="UP001163046"/>
    </source>
</evidence>
<dbReference type="GO" id="GO:0003697">
    <property type="term" value="F:single-stranded DNA binding"/>
    <property type="evidence" value="ECO:0007669"/>
    <property type="project" value="TreeGrafter"/>
</dbReference>
<organism evidence="9 10">
    <name type="scientific">Desmophyllum pertusum</name>
    <dbReference type="NCBI Taxonomy" id="174260"/>
    <lineage>
        <taxon>Eukaryota</taxon>
        <taxon>Metazoa</taxon>
        <taxon>Cnidaria</taxon>
        <taxon>Anthozoa</taxon>
        <taxon>Hexacorallia</taxon>
        <taxon>Scleractinia</taxon>
        <taxon>Caryophylliina</taxon>
        <taxon>Caryophylliidae</taxon>
        <taxon>Desmophyllum</taxon>
    </lineage>
</organism>
<keyword evidence="4" id="KW-0227">DNA damage</keyword>
<dbReference type="PANTHER" id="PTHR12415">
    <property type="entry name" value="TYROSYL-DNA PHOSPHODIESTERASE 1"/>
    <property type="match status" value="1"/>
</dbReference>
<accession>A0A9W9ZNN7</accession>
<gene>
    <name evidence="9" type="primary">TDP1_2</name>
    <name evidence="9" type="ORF">OS493_020294</name>
</gene>
<evidence type="ECO:0000256" key="8">
    <source>
        <dbReference type="ARBA" id="ARBA00023242"/>
    </source>
</evidence>
<keyword evidence="3" id="KW-0540">Nuclease</keyword>
<comment type="similarity">
    <text evidence="2">Belongs to the tyrosyl-DNA phosphodiesterase family.</text>
</comment>
<dbReference type="Gene3D" id="3.30.870.10">
    <property type="entry name" value="Endonuclease Chain A"/>
    <property type="match status" value="2"/>
</dbReference>
<comment type="caution">
    <text evidence="9">The sequence shown here is derived from an EMBL/GenBank/DDBJ whole genome shotgun (WGS) entry which is preliminary data.</text>
</comment>
<keyword evidence="6" id="KW-0269">Exonuclease</keyword>
<keyword evidence="7" id="KW-0234">DNA repair</keyword>
<evidence type="ECO:0000256" key="4">
    <source>
        <dbReference type="ARBA" id="ARBA00022763"/>
    </source>
</evidence>
<reference evidence="9" key="1">
    <citation type="submission" date="2023-01" db="EMBL/GenBank/DDBJ databases">
        <title>Genome assembly of the deep-sea coral Lophelia pertusa.</title>
        <authorList>
            <person name="Herrera S."/>
            <person name="Cordes E."/>
        </authorList>
    </citation>
    <scope>NUCLEOTIDE SEQUENCE</scope>
    <source>
        <strain evidence="9">USNM1676648</strain>
        <tissue evidence="9">Polyp</tissue>
    </source>
</reference>
<dbReference type="GO" id="GO:0006281">
    <property type="term" value="P:DNA repair"/>
    <property type="evidence" value="ECO:0007669"/>
    <property type="project" value="UniProtKB-KW"/>
</dbReference>
<comment type="subcellular location">
    <subcellularLocation>
        <location evidence="1">Nucleus</location>
    </subcellularLocation>
</comment>
<evidence type="ECO:0000256" key="5">
    <source>
        <dbReference type="ARBA" id="ARBA00022801"/>
    </source>
</evidence>
<dbReference type="GO" id="GO:0017005">
    <property type="term" value="F:3'-tyrosyl-DNA phosphodiesterase activity"/>
    <property type="evidence" value="ECO:0007669"/>
    <property type="project" value="TreeGrafter"/>
</dbReference>
<dbReference type="Pfam" id="PF06087">
    <property type="entry name" value="Tyr-DNA_phospho"/>
    <property type="match status" value="1"/>
</dbReference>
<evidence type="ECO:0000256" key="7">
    <source>
        <dbReference type="ARBA" id="ARBA00023204"/>
    </source>
</evidence>
<evidence type="ECO:0000256" key="2">
    <source>
        <dbReference type="ARBA" id="ARBA00010205"/>
    </source>
</evidence>
<dbReference type="InterPro" id="IPR010347">
    <property type="entry name" value="Tdp1"/>
</dbReference>
<evidence type="ECO:0000256" key="3">
    <source>
        <dbReference type="ARBA" id="ARBA00022722"/>
    </source>
</evidence>
<dbReference type="GO" id="GO:0004527">
    <property type="term" value="F:exonuclease activity"/>
    <property type="evidence" value="ECO:0007669"/>
    <property type="project" value="UniProtKB-KW"/>
</dbReference>
<dbReference type="SUPFAM" id="SSF56024">
    <property type="entry name" value="Phospholipase D/nuclease"/>
    <property type="match status" value="1"/>
</dbReference>
<dbReference type="OrthoDB" id="47785at2759"/>
<sequence>MPSASQSAATSSPTNFKEDLLEYLAAYGGNALDEWKKHICEHDMSSARVRLIASVPGRHTAVNKTKWGHLKLRKLLHLHAGGSLPYSSKTAIKQPYLTSFLLFLEISLLW</sequence>
<evidence type="ECO:0000256" key="1">
    <source>
        <dbReference type="ARBA" id="ARBA00004123"/>
    </source>
</evidence>
<keyword evidence="5" id="KW-0378">Hydrolase</keyword>
<dbReference type="AlphaFoldDB" id="A0A9W9ZNN7"/>
<proteinExistence type="inferred from homology"/>
<protein>
    <submittedName>
        <fullName evidence="9">Tyrosyl-DNA phosphodiesterase 1</fullName>
    </submittedName>
</protein>